<dbReference type="GO" id="GO:0055052">
    <property type="term" value="C:ATP-binding cassette (ABC) transporter complex, substrate-binding subunit-containing"/>
    <property type="evidence" value="ECO:0007669"/>
    <property type="project" value="TreeGrafter"/>
</dbReference>
<comment type="caution">
    <text evidence="5">The sequence shown here is derived from an EMBL/GenBank/DDBJ whole genome shotgun (WGS) entry which is preliminary data.</text>
</comment>
<dbReference type="InterPro" id="IPR006059">
    <property type="entry name" value="SBP"/>
</dbReference>
<dbReference type="Gene3D" id="3.40.190.10">
    <property type="entry name" value="Periplasmic binding protein-like II"/>
    <property type="match status" value="2"/>
</dbReference>
<dbReference type="GO" id="GO:0055085">
    <property type="term" value="P:transmembrane transport"/>
    <property type="evidence" value="ECO:0007669"/>
    <property type="project" value="InterPro"/>
</dbReference>
<evidence type="ECO:0000313" key="6">
    <source>
        <dbReference type="Proteomes" id="UP000642070"/>
    </source>
</evidence>
<protein>
    <submittedName>
        <fullName evidence="5">Sugar ABC transporter substrate-binding protein</fullName>
    </submittedName>
</protein>
<keyword evidence="3 4" id="KW-0732">Signal</keyword>
<dbReference type="PROSITE" id="PS01037">
    <property type="entry name" value="SBP_BACTERIAL_1"/>
    <property type="match status" value="1"/>
</dbReference>
<reference evidence="5" key="2">
    <citation type="submission" date="2020-09" db="EMBL/GenBank/DDBJ databases">
        <authorList>
            <person name="Sun Q."/>
            <person name="Ohkuma M."/>
        </authorList>
    </citation>
    <scope>NUCLEOTIDE SEQUENCE</scope>
    <source>
        <strain evidence="5">JCM 19831</strain>
    </source>
</reference>
<organism evidence="5 6">
    <name type="scientific">Dactylosporangium sucinum</name>
    <dbReference type="NCBI Taxonomy" id="1424081"/>
    <lineage>
        <taxon>Bacteria</taxon>
        <taxon>Bacillati</taxon>
        <taxon>Actinomycetota</taxon>
        <taxon>Actinomycetes</taxon>
        <taxon>Micromonosporales</taxon>
        <taxon>Micromonosporaceae</taxon>
        <taxon>Dactylosporangium</taxon>
    </lineage>
</organism>
<evidence type="ECO:0000313" key="5">
    <source>
        <dbReference type="EMBL" id="GGM83521.1"/>
    </source>
</evidence>
<comment type="similarity">
    <text evidence="1">Belongs to the bacterial solute-binding protein 1 family.</text>
</comment>
<dbReference type="GO" id="GO:0015768">
    <property type="term" value="P:maltose transport"/>
    <property type="evidence" value="ECO:0007669"/>
    <property type="project" value="TreeGrafter"/>
</dbReference>
<dbReference type="GO" id="GO:0042956">
    <property type="term" value="P:maltodextrin transmembrane transport"/>
    <property type="evidence" value="ECO:0007669"/>
    <property type="project" value="TreeGrafter"/>
</dbReference>
<reference evidence="5" key="1">
    <citation type="journal article" date="2014" name="Int. J. Syst. Evol. Microbiol.">
        <title>Complete genome sequence of Corynebacterium casei LMG S-19264T (=DSM 44701T), isolated from a smear-ripened cheese.</title>
        <authorList>
            <consortium name="US DOE Joint Genome Institute (JGI-PGF)"/>
            <person name="Walter F."/>
            <person name="Albersmeier A."/>
            <person name="Kalinowski J."/>
            <person name="Ruckert C."/>
        </authorList>
    </citation>
    <scope>NUCLEOTIDE SEQUENCE</scope>
    <source>
        <strain evidence="5">JCM 19831</strain>
    </source>
</reference>
<name>A0A917UCZ4_9ACTN</name>
<feature type="chain" id="PRO_5039170929" evidence="4">
    <location>
        <begin position="25"/>
        <end position="427"/>
    </location>
</feature>
<dbReference type="GO" id="GO:1901982">
    <property type="term" value="F:maltose binding"/>
    <property type="evidence" value="ECO:0007669"/>
    <property type="project" value="TreeGrafter"/>
</dbReference>
<dbReference type="Proteomes" id="UP000642070">
    <property type="component" value="Unassembled WGS sequence"/>
</dbReference>
<dbReference type="SUPFAM" id="SSF53850">
    <property type="entry name" value="Periplasmic binding protein-like II"/>
    <property type="match status" value="1"/>
</dbReference>
<evidence type="ECO:0000256" key="1">
    <source>
        <dbReference type="ARBA" id="ARBA00008520"/>
    </source>
</evidence>
<feature type="signal peptide" evidence="4">
    <location>
        <begin position="1"/>
        <end position="24"/>
    </location>
</feature>
<keyword evidence="6" id="KW-1185">Reference proteome</keyword>
<gene>
    <name evidence="5" type="ORF">GCM10007977_101120</name>
</gene>
<evidence type="ECO:0000256" key="3">
    <source>
        <dbReference type="ARBA" id="ARBA00022729"/>
    </source>
</evidence>
<proteinExistence type="inferred from homology"/>
<keyword evidence="2" id="KW-0813">Transport</keyword>
<dbReference type="InterPro" id="IPR006061">
    <property type="entry name" value="SBP_1_CS"/>
</dbReference>
<dbReference type="PANTHER" id="PTHR30061:SF50">
    <property type="entry name" value="MALTOSE_MALTODEXTRIN-BINDING PERIPLASMIC PROTEIN"/>
    <property type="match status" value="1"/>
</dbReference>
<dbReference type="Pfam" id="PF01547">
    <property type="entry name" value="SBP_bac_1"/>
    <property type="match status" value="1"/>
</dbReference>
<accession>A0A917UCZ4</accession>
<dbReference type="RefSeq" id="WP_190257255.1">
    <property type="nucleotide sequence ID" value="NZ_BMPI01000093.1"/>
</dbReference>
<sequence length="427" mass="45338">MHTVFTRRRMLATALLATAAVPLAACGGEDEPSSSSSGDALTGTINFWHGYSSDAKEIKALRDVIIPGFQAKHPGTTVKDVAVKDSDLRQKVLTAATGGQGPDVLRADIAWVSEMAKLGLLERLDKAMPDFKTYADKVFPGALATNRYRDGYYGLPLDTNTRVLMYNADTLAKAGVTKPPATFEEVTALGDKLAGTNVQAFYEGGLGGWQILPWIWSAGGDITDADYTKATGHLNSPQSLAGVQLLFNLYGKKQVANNITGATGGVDGSAGLPTGKYATILDGPWMYPIFASQYPDFKVQVAPVPAGPGGSISVVGGEDVVVFKGSKNKALAMEFSRYLLSDEAQTAFAKAGQMSVLKDLDQATINPTFGPFAQQLKTARPRPPVPSWSKINDLLEKKLQAAFKGETSVQQALDAAAAEIDTLLAKD</sequence>
<evidence type="ECO:0000256" key="2">
    <source>
        <dbReference type="ARBA" id="ARBA00022448"/>
    </source>
</evidence>
<dbReference type="AlphaFoldDB" id="A0A917UCZ4"/>
<dbReference type="PANTHER" id="PTHR30061">
    <property type="entry name" value="MALTOSE-BINDING PERIPLASMIC PROTEIN"/>
    <property type="match status" value="1"/>
</dbReference>
<dbReference type="EMBL" id="BMPI01000093">
    <property type="protein sequence ID" value="GGM83521.1"/>
    <property type="molecule type" value="Genomic_DNA"/>
</dbReference>
<evidence type="ECO:0000256" key="4">
    <source>
        <dbReference type="SAM" id="SignalP"/>
    </source>
</evidence>